<gene>
    <name evidence="1" type="ORF">IFE19_09880</name>
</gene>
<dbReference type="RefSeq" id="WP_207821874.1">
    <property type="nucleotide sequence ID" value="NZ_CP062006.1"/>
</dbReference>
<reference evidence="1 2" key="1">
    <citation type="submission" date="2020-09" db="EMBL/GenBank/DDBJ databases">
        <title>Brevundimonas sp. LVF1 isolated from an oligotrophic pond in Goettingen, Germany.</title>
        <authorList>
            <person name="Friedrich I."/>
            <person name="Klassen A."/>
            <person name="Neubauer H."/>
            <person name="Schneider D."/>
            <person name="Hertel R."/>
            <person name="Daniel R."/>
        </authorList>
    </citation>
    <scope>NUCLEOTIDE SEQUENCE [LARGE SCALE GENOMIC DNA]</scope>
    <source>
        <strain evidence="1 2">LVF1</strain>
    </source>
</reference>
<keyword evidence="2" id="KW-1185">Reference proteome</keyword>
<dbReference type="EMBL" id="CP062006">
    <property type="protein sequence ID" value="QTC86474.1"/>
    <property type="molecule type" value="Genomic_DNA"/>
</dbReference>
<protein>
    <submittedName>
        <fullName evidence="1">Uncharacterized protein</fullName>
    </submittedName>
</protein>
<organism evidence="1 2">
    <name type="scientific">Brevundimonas pondensis</name>
    <dbReference type="NCBI Taxonomy" id="2774189"/>
    <lineage>
        <taxon>Bacteria</taxon>
        <taxon>Pseudomonadati</taxon>
        <taxon>Pseudomonadota</taxon>
        <taxon>Alphaproteobacteria</taxon>
        <taxon>Caulobacterales</taxon>
        <taxon>Caulobacteraceae</taxon>
        <taxon>Brevundimonas</taxon>
    </lineage>
</organism>
<evidence type="ECO:0000313" key="1">
    <source>
        <dbReference type="EMBL" id="QTC86474.1"/>
    </source>
</evidence>
<sequence>MATSVSDETAALRLAAAFEAQGLAGVAIRDGRSGEVYSVQAFRSSRLRGGSGMAPLR</sequence>
<name>A0ABX7SGN8_9CAUL</name>
<evidence type="ECO:0000313" key="2">
    <source>
        <dbReference type="Proteomes" id="UP000663942"/>
    </source>
</evidence>
<accession>A0ABX7SGN8</accession>
<proteinExistence type="predicted"/>
<dbReference type="Proteomes" id="UP000663942">
    <property type="component" value="Chromosome"/>
</dbReference>